<protein>
    <submittedName>
        <fullName evidence="2">Heat shock protein GrpE</fullName>
    </submittedName>
</protein>
<sequence>MSSKEQKTPEGQAPEEIITEQHDDVEAVEPEVSAEQVDPRDEKLRIWKPSWLKRRNVNVK</sequence>
<organism evidence="2">
    <name type="scientific">Klebsiella pneumoniae</name>
    <dbReference type="NCBI Taxonomy" id="573"/>
    <lineage>
        <taxon>Bacteria</taxon>
        <taxon>Pseudomonadati</taxon>
        <taxon>Pseudomonadota</taxon>
        <taxon>Gammaproteobacteria</taxon>
        <taxon>Enterobacterales</taxon>
        <taxon>Enterobacteriaceae</taxon>
        <taxon>Klebsiella/Raoultella group</taxon>
        <taxon>Klebsiella</taxon>
        <taxon>Klebsiella pneumoniae complex</taxon>
    </lineage>
</organism>
<keyword evidence="2" id="KW-0346">Stress response</keyword>
<dbReference type="Proteomes" id="UP000507695">
    <property type="component" value="Unassembled WGS sequence"/>
</dbReference>
<reference evidence="2" key="1">
    <citation type="submission" date="2019-04" db="EMBL/GenBank/DDBJ databases">
        <authorList>
            <consortium name="Pathogen Informatics"/>
        </authorList>
    </citation>
    <scope>NUCLEOTIDE SEQUENCE</scope>
    <source>
        <strain evidence="2">NCTC9183</strain>
    </source>
</reference>
<feature type="region of interest" description="Disordered" evidence="1">
    <location>
        <begin position="1"/>
        <end position="40"/>
    </location>
</feature>
<accession>A0A4P0YD22</accession>
<dbReference type="AlphaFoldDB" id="A0A4P0YD22"/>
<evidence type="ECO:0000313" key="2">
    <source>
        <dbReference type="EMBL" id="VTM58329.1"/>
    </source>
</evidence>
<proteinExistence type="predicted"/>
<dbReference type="EMBL" id="CABDVL010000003">
    <property type="protein sequence ID" value="VTM58329.1"/>
    <property type="molecule type" value="Genomic_DNA"/>
</dbReference>
<evidence type="ECO:0000256" key="1">
    <source>
        <dbReference type="SAM" id="MobiDB-lite"/>
    </source>
</evidence>
<gene>
    <name evidence="2" type="primary">grpE_2</name>
    <name evidence="2" type="ORF">NCTC9183_05481</name>
</gene>
<name>A0A4P0YD22_KLEPN</name>